<feature type="signal peptide" evidence="2">
    <location>
        <begin position="1"/>
        <end position="24"/>
    </location>
</feature>
<reference evidence="3" key="2">
    <citation type="submission" date="2021-08" db="EMBL/GenBank/DDBJ databases">
        <authorList>
            <person name="Tani A."/>
            <person name="Ola A."/>
            <person name="Ogura Y."/>
            <person name="Katsura K."/>
            <person name="Hayashi T."/>
        </authorList>
    </citation>
    <scope>NUCLEOTIDE SEQUENCE</scope>
    <source>
        <strain evidence="3">DSM 14458</strain>
    </source>
</reference>
<evidence type="ECO:0000256" key="2">
    <source>
        <dbReference type="SAM" id="SignalP"/>
    </source>
</evidence>
<feature type="chain" id="PRO_5046299064" description="Pentapeptide MXKDX repeat protein" evidence="2">
    <location>
        <begin position="25"/>
        <end position="78"/>
    </location>
</feature>
<organism evidence="3 4">
    <name type="scientific">Methylorubrum suomiense</name>
    <dbReference type="NCBI Taxonomy" id="144191"/>
    <lineage>
        <taxon>Bacteria</taxon>
        <taxon>Pseudomonadati</taxon>
        <taxon>Pseudomonadota</taxon>
        <taxon>Alphaproteobacteria</taxon>
        <taxon>Hyphomicrobiales</taxon>
        <taxon>Methylobacteriaceae</taxon>
        <taxon>Methylorubrum</taxon>
    </lineage>
</organism>
<keyword evidence="4" id="KW-1185">Reference proteome</keyword>
<comment type="caution">
    <text evidence="3">The sequence shown here is derived from an EMBL/GenBank/DDBJ whole genome shotgun (WGS) entry which is preliminary data.</text>
</comment>
<proteinExistence type="predicted"/>
<evidence type="ECO:0000256" key="1">
    <source>
        <dbReference type="SAM" id="MobiDB-lite"/>
    </source>
</evidence>
<reference evidence="3" key="1">
    <citation type="journal article" date="2021" name="Front. Microbiol.">
        <title>Comprehensive Comparative Genomics and Phenotyping of Methylobacterium Species.</title>
        <authorList>
            <person name="Alessa O."/>
            <person name="Ogura Y."/>
            <person name="Fujitani Y."/>
            <person name="Takami H."/>
            <person name="Hayashi T."/>
            <person name="Sahin N."/>
            <person name="Tani A."/>
        </authorList>
    </citation>
    <scope>NUCLEOTIDE SEQUENCE</scope>
    <source>
        <strain evidence="3">DSM 14458</strain>
    </source>
</reference>
<evidence type="ECO:0000313" key="4">
    <source>
        <dbReference type="Proteomes" id="UP001055093"/>
    </source>
</evidence>
<gene>
    <name evidence="3" type="ORF">BGCPKDLD_3330</name>
</gene>
<dbReference type="Proteomes" id="UP001055093">
    <property type="component" value="Unassembled WGS sequence"/>
</dbReference>
<accession>A0ABQ4UX56</accession>
<keyword evidence="2" id="KW-0732">Signal</keyword>
<feature type="region of interest" description="Disordered" evidence="1">
    <location>
        <begin position="58"/>
        <end position="78"/>
    </location>
</feature>
<dbReference type="EMBL" id="BPRE01000010">
    <property type="protein sequence ID" value="GJE76731.1"/>
    <property type="molecule type" value="Genomic_DNA"/>
</dbReference>
<evidence type="ECO:0000313" key="3">
    <source>
        <dbReference type="EMBL" id="GJE76731.1"/>
    </source>
</evidence>
<sequence length="78" mass="8872">MKKTTLALAVLLGGLAFASGSASAAPLAPAGLQAETGVTPVRMSPGERMMMRRHMMRKRMMHRHHHHRMMRHRMMHRM</sequence>
<name>A0ABQ4UX56_9HYPH</name>
<protein>
    <recommendedName>
        <fullName evidence="5">Pentapeptide MXKDX repeat protein</fullName>
    </recommendedName>
</protein>
<dbReference type="RefSeq" id="WP_137828403.1">
    <property type="nucleotide sequence ID" value="NZ_BPRE01000010.1"/>
</dbReference>
<evidence type="ECO:0008006" key="5">
    <source>
        <dbReference type="Google" id="ProtNLM"/>
    </source>
</evidence>